<evidence type="ECO:0000313" key="17">
    <source>
        <dbReference type="RefSeq" id="XP_008797080.2"/>
    </source>
</evidence>
<dbReference type="GO" id="GO:0030145">
    <property type="term" value="F:manganese ion binding"/>
    <property type="evidence" value="ECO:0007669"/>
    <property type="project" value="UniProtKB-UniRule"/>
</dbReference>
<dbReference type="GeneID" id="103712356"/>
<dbReference type="CDD" id="cd02241">
    <property type="entry name" value="cupin_OxOx"/>
    <property type="match status" value="1"/>
</dbReference>
<reference evidence="17" key="2">
    <citation type="submission" date="2025-08" db="UniProtKB">
        <authorList>
            <consortium name="RefSeq"/>
        </authorList>
    </citation>
    <scope>IDENTIFICATION</scope>
    <source>
        <tissue evidence="17">Young leaves</tissue>
    </source>
</reference>
<feature type="binding site" evidence="12">
    <location>
        <position position="113"/>
    </location>
    <ligand>
        <name>Mn(2+)</name>
        <dbReference type="ChEBI" id="CHEBI:29035"/>
    </ligand>
</feature>
<dbReference type="InterPro" id="IPR001929">
    <property type="entry name" value="Germin"/>
</dbReference>
<dbReference type="SMART" id="SM00835">
    <property type="entry name" value="Cupin_1"/>
    <property type="match status" value="1"/>
</dbReference>
<feature type="binding site" evidence="12">
    <location>
        <position position="120"/>
    </location>
    <ligand>
        <name>Mn(2+)</name>
        <dbReference type="ChEBI" id="CHEBI:29035"/>
    </ligand>
</feature>
<keyword evidence="5 14" id="KW-0052">Apoplast</keyword>
<dbReference type="PRINTS" id="PR00325">
    <property type="entry name" value="GERMIN"/>
</dbReference>
<evidence type="ECO:0000256" key="3">
    <source>
        <dbReference type="ARBA" id="ARBA00007456"/>
    </source>
</evidence>
<evidence type="ECO:0000256" key="5">
    <source>
        <dbReference type="ARBA" id="ARBA00022523"/>
    </source>
</evidence>
<dbReference type="AlphaFoldDB" id="A0A8B7CDV3"/>
<reference evidence="16" key="1">
    <citation type="journal article" date="2019" name="Nat. Commun.">
        <title>Genome-wide association mapping of date palm fruit traits.</title>
        <authorList>
            <person name="Hazzouri K.M."/>
            <person name="Gros-Balthazard M."/>
            <person name="Flowers J.M."/>
            <person name="Copetti D."/>
            <person name="Lemansour A."/>
            <person name="Lebrun M."/>
            <person name="Masmoudi K."/>
            <person name="Ferrand S."/>
            <person name="Dhar M.I."/>
            <person name="Fresquez Z.A."/>
            <person name="Rosas U."/>
            <person name="Zhang J."/>
            <person name="Talag J."/>
            <person name="Lee S."/>
            <person name="Kudrna D."/>
            <person name="Powell R.F."/>
            <person name="Leitch I.J."/>
            <person name="Krueger R.R."/>
            <person name="Wing R.A."/>
            <person name="Amiri K.M.A."/>
            <person name="Purugganan M.D."/>
        </authorList>
    </citation>
    <scope>NUCLEOTIDE SEQUENCE [LARGE SCALE GENOMIC DNA]</scope>
    <source>
        <strain evidence="16">cv. Khalas</strain>
    </source>
</reference>
<dbReference type="RefSeq" id="XP_008797080.2">
    <property type="nucleotide sequence ID" value="XM_008798858.4"/>
</dbReference>
<evidence type="ECO:0000313" key="16">
    <source>
        <dbReference type="Proteomes" id="UP000228380"/>
    </source>
</evidence>
<evidence type="ECO:0000256" key="10">
    <source>
        <dbReference type="ARBA" id="ARBA00023211"/>
    </source>
</evidence>
<comment type="similarity">
    <text evidence="3 14">Belongs to the germin family.</text>
</comment>
<organism evidence="16 17">
    <name type="scientific">Phoenix dactylifera</name>
    <name type="common">Date palm</name>
    <dbReference type="NCBI Taxonomy" id="42345"/>
    <lineage>
        <taxon>Eukaryota</taxon>
        <taxon>Viridiplantae</taxon>
        <taxon>Streptophyta</taxon>
        <taxon>Embryophyta</taxon>
        <taxon>Tracheophyta</taxon>
        <taxon>Spermatophyta</taxon>
        <taxon>Magnoliopsida</taxon>
        <taxon>Liliopsida</taxon>
        <taxon>Arecaceae</taxon>
        <taxon>Coryphoideae</taxon>
        <taxon>Phoeniceae</taxon>
        <taxon>Phoenix</taxon>
    </lineage>
</organism>
<dbReference type="InterPro" id="IPR019780">
    <property type="entry name" value="Germin_Mn-BS"/>
</dbReference>
<dbReference type="PANTHER" id="PTHR31238">
    <property type="entry name" value="GERMIN-LIKE PROTEIN SUBFAMILY 3 MEMBER 3"/>
    <property type="match status" value="1"/>
</dbReference>
<dbReference type="GO" id="GO:0009506">
    <property type="term" value="C:plasmodesma"/>
    <property type="evidence" value="ECO:0007669"/>
    <property type="project" value="UniProtKB-ARBA"/>
</dbReference>
<dbReference type="GO" id="GO:2000280">
    <property type="term" value="P:regulation of root development"/>
    <property type="evidence" value="ECO:0007669"/>
    <property type="project" value="UniProtKB-ARBA"/>
</dbReference>
<dbReference type="OrthoDB" id="1921208at2759"/>
<evidence type="ECO:0000256" key="12">
    <source>
        <dbReference type="PIRSR" id="PIRSR601929-2"/>
    </source>
</evidence>
<keyword evidence="8 14" id="KW-0732">Signal</keyword>
<evidence type="ECO:0000256" key="11">
    <source>
        <dbReference type="PIRSR" id="PIRSR601929-1"/>
    </source>
</evidence>
<dbReference type="PROSITE" id="PS00725">
    <property type="entry name" value="GERMIN"/>
    <property type="match status" value="1"/>
</dbReference>
<feature type="disulfide bond" evidence="13">
    <location>
        <begin position="34"/>
        <end position="51"/>
    </location>
</feature>
<dbReference type="GO" id="GO:0048046">
    <property type="term" value="C:apoplast"/>
    <property type="evidence" value="ECO:0007669"/>
    <property type="project" value="UniProtKB-SubCell"/>
</dbReference>
<feature type="chain" id="PRO_5034985432" description="Germin-like protein" evidence="14">
    <location>
        <begin position="26"/>
        <end position="224"/>
    </location>
</feature>
<dbReference type="InterPro" id="IPR011051">
    <property type="entry name" value="RmlC_Cupin_sf"/>
</dbReference>
<protein>
    <recommendedName>
        <fullName evidence="14">Germin-like protein</fullName>
    </recommendedName>
</protein>
<feature type="signal peptide" evidence="14">
    <location>
        <begin position="1"/>
        <end position="25"/>
    </location>
</feature>
<keyword evidence="6 14" id="KW-0964">Secreted</keyword>
<proteinExistence type="inferred from homology"/>
<dbReference type="GO" id="GO:0010497">
    <property type="term" value="P:plasmodesmata-mediated intercellular transport"/>
    <property type="evidence" value="ECO:0007669"/>
    <property type="project" value="UniProtKB-ARBA"/>
</dbReference>
<evidence type="ECO:0000256" key="9">
    <source>
        <dbReference type="ARBA" id="ARBA00023157"/>
    </source>
</evidence>
<dbReference type="InterPro" id="IPR014710">
    <property type="entry name" value="RmlC-like_jellyroll"/>
</dbReference>
<feature type="binding site" evidence="12">
    <location>
        <position position="159"/>
    </location>
    <ligand>
        <name>Mn(2+)</name>
        <dbReference type="ChEBI" id="CHEBI:29035"/>
    </ligand>
</feature>
<evidence type="ECO:0000256" key="8">
    <source>
        <dbReference type="ARBA" id="ARBA00022729"/>
    </source>
</evidence>
<comment type="function">
    <text evidence="1">May play a role in plant defense. Probably has no oxalate oxidase activity even if the active site is conserved.</text>
</comment>
<keyword evidence="10 11" id="KW-0464">Manganese</keyword>
<keyword evidence="9 13" id="KW-1015">Disulfide bond</keyword>
<dbReference type="Proteomes" id="UP000228380">
    <property type="component" value="Chromosome 14"/>
</dbReference>
<keyword evidence="16" id="KW-1185">Reference proteome</keyword>
<feature type="binding site" evidence="12">
    <location>
        <position position="115"/>
    </location>
    <ligand>
        <name>Mn(2+)</name>
        <dbReference type="ChEBI" id="CHEBI:29035"/>
    </ligand>
</feature>
<evidence type="ECO:0000256" key="7">
    <source>
        <dbReference type="ARBA" id="ARBA00022723"/>
    </source>
</evidence>
<feature type="binding site" evidence="11">
    <location>
        <position position="120"/>
    </location>
    <ligand>
        <name>oxalate</name>
        <dbReference type="ChEBI" id="CHEBI:30623"/>
    </ligand>
</feature>
<accession>A0A8B7CDV3</accession>
<feature type="domain" description="Cupin type-1" evidence="15">
    <location>
        <begin position="74"/>
        <end position="213"/>
    </location>
</feature>
<dbReference type="Gene3D" id="2.60.120.10">
    <property type="entry name" value="Jelly Rolls"/>
    <property type="match status" value="1"/>
</dbReference>
<evidence type="ECO:0000259" key="15">
    <source>
        <dbReference type="SMART" id="SM00835"/>
    </source>
</evidence>
<comment type="subcellular location">
    <subcellularLocation>
        <location evidence="2 14">Secreted</location>
        <location evidence="2 14">Extracellular space</location>
        <location evidence="2 14">Apoplast</location>
    </subcellularLocation>
</comment>
<gene>
    <name evidence="17" type="primary">LOC103712356</name>
</gene>
<evidence type="ECO:0000256" key="2">
    <source>
        <dbReference type="ARBA" id="ARBA00004271"/>
    </source>
</evidence>
<comment type="subunit">
    <text evidence="4">Oligomer (believed to be a pentamer but probably hexamer).</text>
</comment>
<sequence>MEPSTLFSSSLLILLLGGSVTAGLADSSPLRDTCPMDPQGERTLFMNGFLCKDPETIMPSDFKTSMLEKAGDTDNFVRSSMNVVTAAEFPGLNTLGLSVARTDLAMDGMVLPHSHPRASEMLYVLHGTVIAGFIDTENRPFQKILEEGDVFVIPRGLLHFCVNAGYGPVAIHSVLNSQNPGVASIAGAMFSSESHVSERLVARMLGLGAMELGRNRTDTPFRES</sequence>
<keyword evidence="7 11" id="KW-0479">Metal-binding</keyword>
<name>A0A8B7CDV3_PHODC</name>
<dbReference type="InterPro" id="IPR006045">
    <property type="entry name" value="Cupin_1"/>
</dbReference>
<dbReference type="SUPFAM" id="SSF51182">
    <property type="entry name" value="RmlC-like cupins"/>
    <property type="match status" value="1"/>
</dbReference>
<evidence type="ECO:0000256" key="13">
    <source>
        <dbReference type="PIRSR" id="PIRSR601929-3"/>
    </source>
</evidence>
<dbReference type="KEGG" id="pda:103712356"/>
<evidence type="ECO:0000256" key="14">
    <source>
        <dbReference type="RuleBase" id="RU366015"/>
    </source>
</evidence>
<evidence type="ECO:0000256" key="4">
    <source>
        <dbReference type="ARBA" id="ARBA00011268"/>
    </source>
</evidence>
<dbReference type="Pfam" id="PF00190">
    <property type="entry name" value="Cupin_1"/>
    <property type="match status" value="1"/>
</dbReference>
<evidence type="ECO:0000256" key="6">
    <source>
        <dbReference type="ARBA" id="ARBA00022525"/>
    </source>
</evidence>
<evidence type="ECO:0000256" key="1">
    <source>
        <dbReference type="ARBA" id="ARBA00003629"/>
    </source>
</evidence>
<dbReference type="FunFam" id="2.60.120.10:FF:000025">
    <property type="entry name" value="germin-like protein subfamily 2 member 1"/>
    <property type="match status" value="1"/>
</dbReference>
<feature type="binding site" evidence="11">
    <location>
        <position position="115"/>
    </location>
    <ligand>
        <name>oxalate</name>
        <dbReference type="ChEBI" id="CHEBI:30623"/>
    </ligand>
</feature>